<evidence type="ECO:0000313" key="2">
    <source>
        <dbReference type="EMBL" id="QHT91362.1"/>
    </source>
</evidence>
<protein>
    <submittedName>
        <fullName evidence="2">Uncharacterized protein</fullName>
    </submittedName>
</protein>
<feature type="transmembrane region" description="Helical" evidence="1">
    <location>
        <begin position="17"/>
        <end position="35"/>
    </location>
</feature>
<name>A0A6C0IEP7_9ZZZZ</name>
<keyword evidence="1" id="KW-1133">Transmembrane helix</keyword>
<proteinExistence type="predicted"/>
<feature type="transmembrane region" description="Helical" evidence="1">
    <location>
        <begin position="158"/>
        <end position="177"/>
    </location>
</feature>
<feature type="transmembrane region" description="Helical" evidence="1">
    <location>
        <begin position="55"/>
        <end position="75"/>
    </location>
</feature>
<feature type="transmembrane region" description="Helical" evidence="1">
    <location>
        <begin position="87"/>
        <end position="110"/>
    </location>
</feature>
<keyword evidence="1" id="KW-0812">Transmembrane</keyword>
<reference evidence="2" key="1">
    <citation type="journal article" date="2020" name="Nature">
        <title>Giant virus diversity and host interactions through global metagenomics.</title>
        <authorList>
            <person name="Schulz F."/>
            <person name="Roux S."/>
            <person name="Paez-Espino D."/>
            <person name="Jungbluth S."/>
            <person name="Walsh D.A."/>
            <person name="Denef V.J."/>
            <person name="McMahon K.D."/>
            <person name="Konstantinidis K.T."/>
            <person name="Eloe-Fadrosh E.A."/>
            <person name="Kyrpides N.C."/>
            <person name="Woyke T."/>
        </authorList>
    </citation>
    <scope>NUCLEOTIDE SEQUENCE</scope>
    <source>
        <strain evidence="2">GVMAG-M-3300023184-77</strain>
    </source>
</reference>
<organism evidence="2">
    <name type="scientific">viral metagenome</name>
    <dbReference type="NCBI Taxonomy" id="1070528"/>
    <lineage>
        <taxon>unclassified sequences</taxon>
        <taxon>metagenomes</taxon>
        <taxon>organismal metagenomes</taxon>
    </lineage>
</organism>
<sequence length="216" mass="25014">MDIELPNISNYTVESDLFYIFCAILTVDVVVLFLARYFKVGGKYLNEWYDNYHILAVISDVMIILIGFIIARYIYTIFFFNKFGWNVIYFLILLVVIQALHDILFYVGVIRTIPKGENDMIDTFKKYAEDLGGQIIIGDALLVLMSALVAMLFKYAPFHITTSITVLISYMLPYILFTRNPYDIVVEQKKDDKKVDVSKEGFEDPKLDAYKRMVGL</sequence>
<accession>A0A6C0IEP7</accession>
<feature type="transmembrane region" description="Helical" evidence="1">
    <location>
        <begin position="131"/>
        <end position="152"/>
    </location>
</feature>
<keyword evidence="1" id="KW-0472">Membrane</keyword>
<dbReference type="AlphaFoldDB" id="A0A6C0IEP7"/>
<evidence type="ECO:0000256" key="1">
    <source>
        <dbReference type="SAM" id="Phobius"/>
    </source>
</evidence>
<dbReference type="EMBL" id="MN740165">
    <property type="protein sequence ID" value="QHT91362.1"/>
    <property type="molecule type" value="Genomic_DNA"/>
</dbReference>